<evidence type="ECO:0000313" key="6">
    <source>
        <dbReference type="Proteomes" id="UP001188597"/>
    </source>
</evidence>
<dbReference type="GO" id="GO:1990904">
    <property type="term" value="C:ribonucleoprotein complex"/>
    <property type="evidence" value="ECO:0007669"/>
    <property type="project" value="UniProtKB-KW"/>
</dbReference>
<feature type="domain" description="NB-ARC" evidence="4">
    <location>
        <begin position="180"/>
        <end position="340"/>
    </location>
</feature>
<dbReference type="PANTHER" id="PTHR36766">
    <property type="entry name" value="PLANT BROAD-SPECTRUM MILDEW RESISTANCE PROTEIN RPW8"/>
    <property type="match status" value="1"/>
</dbReference>
<protein>
    <recommendedName>
        <fullName evidence="4">NB-ARC domain-containing protein</fullName>
    </recommendedName>
</protein>
<dbReference type="Gene3D" id="3.40.50.300">
    <property type="entry name" value="P-loop containing nucleotide triphosphate hydrolases"/>
    <property type="match status" value="1"/>
</dbReference>
<dbReference type="Proteomes" id="UP001188597">
    <property type="component" value="Unassembled WGS sequence"/>
</dbReference>
<sequence length="503" mass="55710">MAEEIEEYLLDKLSDAIKDMESSEQFLVAKLAPLHWQFSQLKEVLESKSTTSPPAEVSKVRREKLYYLSNVLTEWQMVSKRQSSISPETVLFAYKLNRRLKKVKRELKEGVFSTAPVPAPVPGTAPVPVASTQVTDGASLPQKVETYRWSTRHVDPEKIHGLGDKLLSLERLLVLRERDYGFKAIAFVGMAGIGKTALSQMIFCNSKVKESFLPRIWVCMSKQPNEDSDQKKELVKRMLMCLGVEDEIIASVDGTHGLKGLIFALRMQLVGKKYLIILDDVSHFDETLESGSSCDEEMGEQIGSGLPKGCGGTVLVTSRDEEVGKQMVGEENLHKLVPLSDKVNDLSQDQVAAFQYKLEDKDIRVMNDPQGILIWIVLKDDTDKLLVLIPQAVFLGNDISELSIVDALKLVEYLWDKLNITVAAFGPVVIAAPGTVVEVPAIVGEKTKFDVVFDVMVGPLGVWRGLPGGGKALDDSMMVGGWNDSVMEVGRRRCSGGVWAELR</sequence>
<evidence type="ECO:0000259" key="4">
    <source>
        <dbReference type="Pfam" id="PF00931"/>
    </source>
</evidence>
<dbReference type="SUPFAM" id="SSF48300">
    <property type="entry name" value="Ribosomal protein L7/12, oligomerisation (N-terminal) domain"/>
    <property type="match status" value="1"/>
</dbReference>
<evidence type="ECO:0000313" key="5">
    <source>
        <dbReference type="EMBL" id="KAK3032615.1"/>
    </source>
</evidence>
<dbReference type="InterPro" id="IPR027417">
    <property type="entry name" value="P-loop_NTPase"/>
</dbReference>
<dbReference type="InterPro" id="IPR036235">
    <property type="entry name" value="Ribosomal_bL12_oligo_N_sf"/>
</dbReference>
<evidence type="ECO:0000256" key="3">
    <source>
        <dbReference type="ARBA" id="ARBA00023274"/>
    </source>
</evidence>
<dbReference type="GO" id="GO:0003735">
    <property type="term" value="F:structural constituent of ribosome"/>
    <property type="evidence" value="ECO:0007669"/>
    <property type="project" value="InterPro"/>
</dbReference>
<evidence type="ECO:0000256" key="2">
    <source>
        <dbReference type="ARBA" id="ARBA00022980"/>
    </source>
</evidence>
<dbReference type="GO" id="GO:0043531">
    <property type="term" value="F:ADP binding"/>
    <property type="evidence" value="ECO:0007669"/>
    <property type="project" value="InterPro"/>
</dbReference>
<keyword evidence="2" id="KW-0689">Ribosomal protein</keyword>
<gene>
    <name evidence="5" type="ORF">RJ639_036575</name>
</gene>
<dbReference type="EMBL" id="JAVXUP010000262">
    <property type="protein sequence ID" value="KAK3032615.1"/>
    <property type="molecule type" value="Genomic_DNA"/>
</dbReference>
<reference evidence="5" key="1">
    <citation type="submission" date="2022-12" db="EMBL/GenBank/DDBJ databases">
        <title>Draft genome assemblies for two species of Escallonia (Escalloniales).</title>
        <authorList>
            <person name="Chanderbali A."/>
            <person name="Dervinis C."/>
            <person name="Anghel I."/>
            <person name="Soltis D."/>
            <person name="Soltis P."/>
            <person name="Zapata F."/>
        </authorList>
    </citation>
    <scope>NUCLEOTIDE SEQUENCE</scope>
    <source>
        <strain evidence="5">UCBG64.0493</strain>
        <tissue evidence="5">Leaf</tissue>
    </source>
</reference>
<dbReference type="PANTHER" id="PTHR36766:SF30">
    <property type="entry name" value="TIR-NBS TYPE DISEASE RESISTANCE PROTEIN-RELATED"/>
    <property type="match status" value="1"/>
</dbReference>
<dbReference type="GO" id="GO:0006412">
    <property type="term" value="P:translation"/>
    <property type="evidence" value="ECO:0007669"/>
    <property type="project" value="InterPro"/>
</dbReference>
<name>A0AA88X527_9ASTE</name>
<dbReference type="Pfam" id="PF00931">
    <property type="entry name" value="NB-ARC"/>
    <property type="match status" value="1"/>
</dbReference>
<comment type="caution">
    <text evidence="5">The sequence shown here is derived from an EMBL/GenBank/DDBJ whole genome shotgun (WGS) entry which is preliminary data.</text>
</comment>
<evidence type="ECO:0000256" key="1">
    <source>
        <dbReference type="ARBA" id="ARBA00022821"/>
    </source>
</evidence>
<keyword evidence="6" id="KW-1185">Reference proteome</keyword>
<dbReference type="GO" id="GO:0005840">
    <property type="term" value="C:ribosome"/>
    <property type="evidence" value="ECO:0007669"/>
    <property type="project" value="UniProtKB-KW"/>
</dbReference>
<dbReference type="PRINTS" id="PR00364">
    <property type="entry name" value="DISEASERSIST"/>
</dbReference>
<keyword evidence="1" id="KW-0611">Plant defense</keyword>
<keyword evidence="3" id="KW-0687">Ribonucleoprotein</keyword>
<dbReference type="InterPro" id="IPR002182">
    <property type="entry name" value="NB-ARC"/>
</dbReference>
<organism evidence="5 6">
    <name type="scientific">Escallonia herrerae</name>
    <dbReference type="NCBI Taxonomy" id="1293975"/>
    <lineage>
        <taxon>Eukaryota</taxon>
        <taxon>Viridiplantae</taxon>
        <taxon>Streptophyta</taxon>
        <taxon>Embryophyta</taxon>
        <taxon>Tracheophyta</taxon>
        <taxon>Spermatophyta</taxon>
        <taxon>Magnoliopsida</taxon>
        <taxon>eudicotyledons</taxon>
        <taxon>Gunneridae</taxon>
        <taxon>Pentapetalae</taxon>
        <taxon>asterids</taxon>
        <taxon>campanulids</taxon>
        <taxon>Escalloniales</taxon>
        <taxon>Escalloniaceae</taxon>
        <taxon>Escallonia</taxon>
    </lineage>
</organism>
<dbReference type="AlphaFoldDB" id="A0AA88X527"/>
<accession>A0AA88X527</accession>
<proteinExistence type="predicted"/>
<dbReference type="GO" id="GO:0006952">
    <property type="term" value="P:defense response"/>
    <property type="evidence" value="ECO:0007669"/>
    <property type="project" value="UniProtKB-KW"/>
</dbReference>
<dbReference type="SUPFAM" id="SSF52540">
    <property type="entry name" value="P-loop containing nucleoside triphosphate hydrolases"/>
    <property type="match status" value="1"/>
</dbReference>